<dbReference type="SUPFAM" id="SSF89372">
    <property type="entry name" value="Fucose-specific lectin"/>
    <property type="match status" value="1"/>
</dbReference>
<dbReference type="AlphaFoldDB" id="A0A318SK53"/>
<comment type="caution">
    <text evidence="1">The sequence shown here is derived from an EMBL/GenBank/DDBJ whole genome shotgun (WGS) entry which is preliminary data.</text>
</comment>
<organism evidence="1 2">
    <name type="scientific">Deinococcus yavapaiensis KR-236</name>
    <dbReference type="NCBI Taxonomy" id="694435"/>
    <lineage>
        <taxon>Bacteria</taxon>
        <taxon>Thermotogati</taxon>
        <taxon>Deinococcota</taxon>
        <taxon>Deinococci</taxon>
        <taxon>Deinococcales</taxon>
        <taxon>Deinococcaceae</taxon>
        <taxon>Deinococcus</taxon>
    </lineage>
</organism>
<reference evidence="1 2" key="1">
    <citation type="submission" date="2018-06" db="EMBL/GenBank/DDBJ databases">
        <title>Genomic Encyclopedia of Type Strains, Phase IV (KMG-IV): sequencing the most valuable type-strain genomes for metagenomic binning, comparative biology and taxonomic classification.</title>
        <authorList>
            <person name="Goeker M."/>
        </authorList>
    </citation>
    <scope>NUCLEOTIDE SEQUENCE [LARGE SCALE GENOMIC DNA]</scope>
    <source>
        <strain evidence="1 2">DSM 18048</strain>
    </source>
</reference>
<evidence type="ECO:0000313" key="1">
    <source>
        <dbReference type="EMBL" id="PYE54739.1"/>
    </source>
</evidence>
<name>A0A318SK53_9DEIO</name>
<protein>
    <submittedName>
        <fullName evidence="1">Uncharacterized protein</fullName>
    </submittedName>
</protein>
<dbReference type="EMBL" id="QJSX01000004">
    <property type="protein sequence ID" value="PYE54739.1"/>
    <property type="molecule type" value="Genomic_DNA"/>
</dbReference>
<gene>
    <name evidence="1" type="ORF">DES52_1049</name>
</gene>
<keyword evidence="2" id="KW-1185">Reference proteome</keyword>
<dbReference type="Proteomes" id="UP000248326">
    <property type="component" value="Unassembled WGS sequence"/>
</dbReference>
<evidence type="ECO:0000313" key="2">
    <source>
        <dbReference type="Proteomes" id="UP000248326"/>
    </source>
</evidence>
<sequence length="414" mass="45281">MNVDFPHDTRRLFRREKGRMPRTLRSPLAVSSLSALLGLALAGGADRPVVLASPALGALGSVRDVQIASDRDGRVTLALIADEGRAMSDKGPFVARAVRAWQFENGAWTALGNILNYKRPRPAANLNLALDERGTPVLAWNENYGDNDVVEFRAWQGGAWTNWQSRYIGISSPQAAKTRAVAAWNGEPTIIWGELPRNGFGSNLTRRRWNAAADTWARSDRLNTPGVYARQPSLVLDASGRGTAVWLEGGLVSAEILAWREGPGGWTRLGPPLYRRARAYMTTPRLALDAAGRPIVAWLEDLNGRDTLYVSRLDKNAWTPLGGALNVDTASSPSLALDSRGRPVVAWIEERAGVGRVHVAHWTGETWRDVGPLNLDSARDARSPAVTVTPDGATFIAWREDVAGRFAVQVRRFE</sequence>
<accession>A0A318SK53</accession>
<proteinExistence type="predicted"/>